<feature type="compositionally biased region" description="Gly residues" evidence="11">
    <location>
        <begin position="536"/>
        <end position="553"/>
    </location>
</feature>
<keyword evidence="7" id="KW-0804">Transcription</keyword>
<protein>
    <submittedName>
        <fullName evidence="14">Usher syndrome type-1C protein-binding protein 1</fullName>
    </submittedName>
</protein>
<dbReference type="PROSITE" id="PS51030">
    <property type="entry name" value="NUCLEAR_REC_DBD_2"/>
    <property type="match status" value="1"/>
</dbReference>
<proteinExistence type="predicted"/>
<gene>
    <name evidence="14" type="ORF">SUZIE_117365</name>
</gene>
<organism evidence="14 15">
    <name type="scientific">Sciurus carolinensis</name>
    <name type="common">Eastern gray squirrel</name>
    <dbReference type="NCBI Taxonomy" id="30640"/>
    <lineage>
        <taxon>Eukaryota</taxon>
        <taxon>Metazoa</taxon>
        <taxon>Chordata</taxon>
        <taxon>Craniata</taxon>
        <taxon>Vertebrata</taxon>
        <taxon>Euteleostomi</taxon>
        <taxon>Mammalia</taxon>
        <taxon>Eutheria</taxon>
        <taxon>Euarchontoglires</taxon>
        <taxon>Glires</taxon>
        <taxon>Rodentia</taxon>
        <taxon>Sciuromorpha</taxon>
        <taxon>Sciuridae</taxon>
        <taxon>Sciurinae</taxon>
        <taxon>Sciurini</taxon>
        <taxon>Sciurus</taxon>
    </lineage>
</organism>
<feature type="compositionally biased region" description="Gly residues" evidence="11">
    <location>
        <begin position="725"/>
        <end position="734"/>
    </location>
</feature>
<evidence type="ECO:0000256" key="8">
    <source>
        <dbReference type="ARBA" id="ARBA00023170"/>
    </source>
</evidence>
<keyword evidence="6" id="KW-0238">DNA-binding</keyword>
<keyword evidence="3" id="KW-0863">Zinc-finger</keyword>
<dbReference type="PRINTS" id="PR00398">
    <property type="entry name" value="STRDHORMONER"/>
</dbReference>
<dbReference type="GO" id="GO:0005634">
    <property type="term" value="C:nucleus"/>
    <property type="evidence" value="ECO:0007669"/>
    <property type="project" value="UniProtKB-SubCell"/>
</dbReference>
<dbReference type="CDD" id="cd06948">
    <property type="entry name" value="NR_LBD_COUP-TF"/>
    <property type="match status" value="1"/>
</dbReference>
<dbReference type="InterPro" id="IPR001723">
    <property type="entry name" value="Nuclear_hrmn_rcpt"/>
</dbReference>
<dbReference type="PROSITE" id="PS00031">
    <property type="entry name" value="NUCLEAR_REC_DBD_1"/>
    <property type="match status" value="1"/>
</dbReference>
<dbReference type="Gene3D" id="1.10.565.10">
    <property type="entry name" value="Retinoid X Receptor"/>
    <property type="match status" value="1"/>
</dbReference>
<evidence type="ECO:0000256" key="11">
    <source>
        <dbReference type="SAM" id="MobiDB-lite"/>
    </source>
</evidence>
<evidence type="ECO:0000259" key="13">
    <source>
        <dbReference type="PROSITE" id="PS51843"/>
    </source>
</evidence>
<feature type="region of interest" description="Disordered" evidence="11">
    <location>
        <begin position="130"/>
        <end position="169"/>
    </location>
</feature>
<feature type="domain" description="Nuclear receptor" evidence="12">
    <location>
        <begin position="772"/>
        <end position="847"/>
    </location>
</feature>
<dbReference type="InterPro" id="IPR001628">
    <property type="entry name" value="Znf_hrmn_rcpt"/>
</dbReference>
<keyword evidence="8" id="KW-0675">Receptor</keyword>
<feature type="coiled-coil region" evidence="10">
    <location>
        <begin position="591"/>
        <end position="618"/>
    </location>
</feature>
<evidence type="ECO:0000256" key="4">
    <source>
        <dbReference type="ARBA" id="ARBA00022833"/>
    </source>
</evidence>
<evidence type="ECO:0000256" key="10">
    <source>
        <dbReference type="SAM" id="Coils"/>
    </source>
</evidence>
<feature type="region of interest" description="Disordered" evidence="11">
    <location>
        <begin position="395"/>
        <end position="414"/>
    </location>
</feature>
<evidence type="ECO:0000313" key="15">
    <source>
        <dbReference type="Proteomes" id="UP001166674"/>
    </source>
</evidence>
<dbReference type="PANTHER" id="PTHR23347">
    <property type="entry name" value="COLORECTAL MUTANT CANCER PROTEIN MCC PROTEIN -RELATED"/>
    <property type="match status" value="1"/>
</dbReference>
<dbReference type="Pfam" id="PF10506">
    <property type="entry name" value="USHBP1_PDZ-bd"/>
    <property type="match status" value="1"/>
</dbReference>
<dbReference type="PRINTS" id="PR00047">
    <property type="entry name" value="STROIDFINGER"/>
</dbReference>
<dbReference type="InterPro" id="IPR019536">
    <property type="entry name" value="USHBP1_PDZ-bd"/>
</dbReference>
<dbReference type="Pfam" id="PF00104">
    <property type="entry name" value="Hormone_recep"/>
    <property type="match status" value="1"/>
</dbReference>
<dbReference type="Proteomes" id="UP001166674">
    <property type="component" value="Unassembled WGS sequence"/>
</dbReference>
<feature type="coiled-coil region" evidence="10">
    <location>
        <begin position="648"/>
        <end position="675"/>
    </location>
</feature>
<dbReference type="SUPFAM" id="SSF48508">
    <property type="entry name" value="Nuclear receptor ligand-binding domain"/>
    <property type="match status" value="1"/>
</dbReference>
<feature type="compositionally biased region" description="Low complexity" evidence="11">
    <location>
        <begin position="241"/>
        <end position="250"/>
    </location>
</feature>
<feature type="region of interest" description="Disordered" evidence="11">
    <location>
        <begin position="225"/>
        <end position="258"/>
    </location>
</feature>
<dbReference type="AlphaFoldDB" id="A0AA41SSP4"/>
<dbReference type="Pfam" id="PF00105">
    <property type="entry name" value="zf-C4"/>
    <property type="match status" value="1"/>
</dbReference>
<feature type="region of interest" description="Disordered" evidence="11">
    <location>
        <begin position="725"/>
        <end position="768"/>
    </location>
</feature>
<feature type="compositionally biased region" description="Low complexity" evidence="11">
    <location>
        <begin position="752"/>
        <end position="761"/>
    </location>
</feature>
<dbReference type="Gene3D" id="3.30.50.10">
    <property type="entry name" value="Erythroid Transcription Factor GATA-1, subunit A"/>
    <property type="match status" value="1"/>
</dbReference>
<dbReference type="InterPro" id="IPR000536">
    <property type="entry name" value="Nucl_hrmn_rcpt_lig-bd"/>
</dbReference>
<dbReference type="PROSITE" id="PS51843">
    <property type="entry name" value="NR_LBD"/>
    <property type="match status" value="1"/>
</dbReference>
<dbReference type="GO" id="GO:0008270">
    <property type="term" value="F:zinc ion binding"/>
    <property type="evidence" value="ECO:0007669"/>
    <property type="project" value="UniProtKB-KW"/>
</dbReference>
<dbReference type="SMART" id="SM00430">
    <property type="entry name" value="HOLI"/>
    <property type="match status" value="1"/>
</dbReference>
<evidence type="ECO:0000256" key="3">
    <source>
        <dbReference type="ARBA" id="ARBA00022771"/>
    </source>
</evidence>
<evidence type="ECO:0000256" key="7">
    <source>
        <dbReference type="ARBA" id="ARBA00023163"/>
    </source>
</evidence>
<comment type="subcellular location">
    <subcellularLocation>
        <location evidence="1">Nucleus</location>
    </subcellularLocation>
</comment>
<dbReference type="PANTHER" id="PTHR23347:SF5">
    <property type="entry name" value="HARMONIN-BINDING PROTEIN USHBP1"/>
    <property type="match status" value="1"/>
</dbReference>
<feature type="compositionally biased region" description="Gly residues" evidence="11">
    <location>
        <begin position="569"/>
        <end position="578"/>
    </location>
</feature>
<dbReference type="InterPro" id="IPR013088">
    <property type="entry name" value="Znf_NHR/GATA"/>
</dbReference>
<keyword evidence="5" id="KW-0805">Transcription regulation</keyword>
<feature type="compositionally biased region" description="Basic residues" evidence="11">
    <location>
        <begin position="1"/>
        <end position="15"/>
    </location>
</feature>
<feature type="region of interest" description="Disordered" evidence="11">
    <location>
        <begin position="1"/>
        <end position="117"/>
    </location>
</feature>
<dbReference type="GO" id="GO:0003700">
    <property type="term" value="F:DNA-binding transcription factor activity"/>
    <property type="evidence" value="ECO:0007669"/>
    <property type="project" value="InterPro"/>
</dbReference>
<dbReference type="FunFam" id="3.30.50.10:FF:000006">
    <property type="entry name" value="Nuclear receptor subfamily 5 group A member"/>
    <property type="match status" value="1"/>
</dbReference>
<feature type="domain" description="NR LBD" evidence="13">
    <location>
        <begin position="923"/>
        <end position="1151"/>
    </location>
</feature>
<keyword evidence="4" id="KW-0862">Zinc</keyword>
<name>A0AA41SSP4_SCICA</name>
<dbReference type="FunFam" id="1.10.565.10:FF:000020">
    <property type="entry name" value="Nuclear receptor subfamily 2 group F member 6"/>
    <property type="match status" value="1"/>
</dbReference>
<evidence type="ECO:0000256" key="6">
    <source>
        <dbReference type="ARBA" id="ARBA00023125"/>
    </source>
</evidence>
<dbReference type="SMART" id="SM00399">
    <property type="entry name" value="ZnF_C4"/>
    <property type="match status" value="1"/>
</dbReference>
<keyword evidence="15" id="KW-1185">Reference proteome</keyword>
<accession>A0AA41SSP4</accession>
<evidence type="ECO:0000313" key="14">
    <source>
        <dbReference type="EMBL" id="MBZ3872324.1"/>
    </source>
</evidence>
<dbReference type="SUPFAM" id="SSF57716">
    <property type="entry name" value="Glucocorticoid receptor-like (DNA-binding domain)"/>
    <property type="match status" value="1"/>
</dbReference>
<dbReference type="GO" id="GO:0043565">
    <property type="term" value="F:sequence-specific DNA binding"/>
    <property type="evidence" value="ECO:0007669"/>
    <property type="project" value="InterPro"/>
</dbReference>
<evidence type="ECO:0000256" key="1">
    <source>
        <dbReference type="ARBA" id="ARBA00004123"/>
    </source>
</evidence>
<comment type="caution">
    <text evidence="14">The sequence shown here is derived from an EMBL/GenBank/DDBJ whole genome shotgun (WGS) entry which is preliminary data.</text>
</comment>
<keyword evidence="10" id="KW-0175">Coiled coil</keyword>
<keyword evidence="9" id="KW-0539">Nucleus</keyword>
<evidence type="ECO:0000259" key="12">
    <source>
        <dbReference type="PROSITE" id="PS51030"/>
    </source>
</evidence>
<evidence type="ECO:0000256" key="2">
    <source>
        <dbReference type="ARBA" id="ARBA00022723"/>
    </source>
</evidence>
<dbReference type="CDD" id="cd06958">
    <property type="entry name" value="NR_DBD_COUP_TF"/>
    <property type="match status" value="1"/>
</dbReference>
<dbReference type="InterPro" id="IPR040171">
    <property type="entry name" value="USBP1-like"/>
</dbReference>
<keyword evidence="2" id="KW-0479">Metal-binding</keyword>
<evidence type="ECO:0000256" key="5">
    <source>
        <dbReference type="ARBA" id="ARBA00023015"/>
    </source>
</evidence>
<dbReference type="EMBL" id="JAATJV010186700">
    <property type="protein sequence ID" value="MBZ3872324.1"/>
    <property type="molecule type" value="Genomic_DNA"/>
</dbReference>
<feature type="region of interest" description="Disordered" evidence="11">
    <location>
        <begin position="536"/>
        <end position="580"/>
    </location>
</feature>
<sequence>MSARATRPRSRRGRHPPPGELDPVAESSEEAEAASVTKPNPEPPQESFGPEPLGLVVEVSGQGPGSRTTEDAEEDSGGGLASALEGPQETAVESHQAPGTAPLDRKTVPTGTGAPDVFQTLQHALSSLEAAAAAWRHRPPGCPGPAGAEGRTERAPEPRRGQEGAGGCCQQEAARLAERNTWLRLALGSREDELVRTQASLRAIQAEKEALQREVQELQDSIMRLESSPPPSRSQMGGPGSDSSSSGADGEPWGTQDSSLAHPLLQRLQSDSSTHILGSLSMQQPLAPETHIMEARLEQLRGNIEKLKCFNRLLLAVLQGHKGRCESLSMQLGQREAEATALRLALQYSEDCEEVYGVLLALREADSGTGNEASKSDLQVAEKEAWRLLAQKEAAMDGGTPQPSPEGSSVDRPTPQEVATRLQGYVQHLRERRALVKVPPEPGPTSAPLPTVPHAEAMVQAVLETQPGPALPRLEKMQIQQDLLTTRETLAELMLRLQLVRREKRGLELRDAALRAQGPAHVLLLEQLQWERAQFGAGGVDSSGGDSSAGGSSGDEEEWAQGPPAVPGGSSGIDGGQLGRMWDPEKLTKELEASLTRALDLREQMRSLREQLERVAQKGRAGRAQSAELNSDLCKAHSALVLAFRGAHRKQEEQCRKLEQQMELMEARQAEELAALEAAARALGDRGPPCPAPQLGETFLGVPERKNEEGAPRPRCPGAMAMVTGGWGGPGGDTNGVDKAGGYPRAAEEDSASPPGAASDAEPGDEERPGLQVDCVVCGDKSSGKHYGVFTCEGCKSFFKRSIRRNLSYTCRSNRDCQIDQHHRNQCQYCRLKKCFRVGMRKEVSLLLLIWSLGTRTPVEPPPLWERLLETRYYLPGPVAGWTLVPARPKHGLWPQGPLAKAERRPPGSALAAAGGDLFPGQPVSELIAQLLRAEPYPAAAGRFGAGGGAAGAVLGIDNVCELAARLLFSTVEWARHAPFFPELPVADQVALLRLSWSELFVLNAAQAALPLHTAPLLAAAGLHAAPMAAERAVAFMDQVRAFQEQVDKLGRLQVDSAEYGCLKAIALFTPDACGLSDPAHVESLQEKAQVALTEYVRAQYPSQPQRFGRLLLRLPALRAVPASLISQLFFMRLVGKTPIETLIRDMLLSGSTFNWPYSGQ</sequence>
<feature type="compositionally biased region" description="Basic and acidic residues" evidence="11">
    <location>
        <begin position="150"/>
        <end position="162"/>
    </location>
</feature>
<reference evidence="14" key="1">
    <citation type="submission" date="2020-03" db="EMBL/GenBank/DDBJ databases">
        <title>Studies in the Genomics of Life Span.</title>
        <authorList>
            <person name="Glass D."/>
        </authorList>
    </citation>
    <scope>NUCLEOTIDE SEQUENCE</scope>
    <source>
        <strain evidence="14">SUZIE</strain>
        <tissue evidence="14">Muscle</tissue>
    </source>
</reference>
<dbReference type="InterPro" id="IPR035500">
    <property type="entry name" value="NHR-like_dom_sf"/>
</dbReference>
<evidence type="ECO:0000256" key="9">
    <source>
        <dbReference type="ARBA" id="ARBA00023242"/>
    </source>
</evidence>